<dbReference type="AlphaFoldDB" id="A0A5K7XNF4"/>
<keyword evidence="2" id="KW-1185">Reference proteome</keyword>
<organism evidence="1 2">
    <name type="scientific">Lacipirellula parvula</name>
    <dbReference type="NCBI Taxonomy" id="2650471"/>
    <lineage>
        <taxon>Bacteria</taxon>
        <taxon>Pseudomonadati</taxon>
        <taxon>Planctomycetota</taxon>
        <taxon>Planctomycetia</taxon>
        <taxon>Pirellulales</taxon>
        <taxon>Lacipirellulaceae</taxon>
        <taxon>Lacipirellula</taxon>
    </lineage>
</organism>
<proteinExistence type="predicted"/>
<dbReference type="EMBL" id="AP021861">
    <property type="protein sequence ID" value="BBO36363.1"/>
    <property type="molecule type" value="Genomic_DNA"/>
</dbReference>
<accession>A0A5K7XNF4</accession>
<dbReference type="Proteomes" id="UP000326837">
    <property type="component" value="Chromosome"/>
</dbReference>
<gene>
    <name evidence="1" type="ORF">PLANPX_5975</name>
</gene>
<reference evidence="2" key="1">
    <citation type="submission" date="2019-10" db="EMBL/GenBank/DDBJ databases">
        <title>Lacipirellula parvula gen. nov., sp. nov., representing a lineage of planctomycetes widespread in freshwater anoxic habitats, and description of the family Lacipirellulaceae.</title>
        <authorList>
            <person name="Dedysh S.N."/>
            <person name="Kulichevskaya I.S."/>
            <person name="Beletsky A.V."/>
            <person name="Rakitin A.L."/>
            <person name="Mardanov A.V."/>
            <person name="Ivanova A.A."/>
            <person name="Saltykova V.X."/>
            <person name="Rijpstra W.I.C."/>
            <person name="Sinninghe Damste J.S."/>
            <person name="Ravin N.V."/>
        </authorList>
    </citation>
    <scope>NUCLEOTIDE SEQUENCE [LARGE SCALE GENOMIC DNA]</scope>
    <source>
        <strain evidence="2">PX69</strain>
    </source>
</reference>
<protein>
    <submittedName>
        <fullName evidence="1">Uncharacterized protein</fullName>
    </submittedName>
</protein>
<sequence length="187" mass="20595">MDTFDPAAYGPAFAPLLAGDRLRTLGSGRGDANARRTLQAVTLATVFRDAHLVDLDMARCCLAGLWLLHDFLDESHSISQQIETPSGSFWHGVMHRREGDFSNAKYWFRHVGPHEVFSELGPAIAQLGLGDSKAVQRVTSGGAFDPYAFVDACEAAVRSGDDLACREIQRLEWEHLFDHCYRTATGA</sequence>
<dbReference type="KEGG" id="lpav:PLANPX_5975"/>
<evidence type="ECO:0000313" key="2">
    <source>
        <dbReference type="Proteomes" id="UP000326837"/>
    </source>
</evidence>
<evidence type="ECO:0000313" key="1">
    <source>
        <dbReference type="EMBL" id="BBO36363.1"/>
    </source>
</evidence>
<dbReference type="RefSeq" id="WP_152101543.1">
    <property type="nucleotide sequence ID" value="NZ_AP021861.1"/>
</dbReference>
<name>A0A5K7XNF4_9BACT</name>